<dbReference type="RefSeq" id="WP_204680592.1">
    <property type="nucleotide sequence ID" value="NZ_BSNR01000018.1"/>
</dbReference>
<dbReference type="NCBIfam" id="NF008967">
    <property type="entry name" value="PRK12313.1"/>
    <property type="match status" value="1"/>
</dbReference>
<dbReference type="PANTHER" id="PTHR43651:SF3">
    <property type="entry name" value="1,4-ALPHA-GLUCAN-BRANCHING ENZYME"/>
    <property type="match status" value="1"/>
</dbReference>
<comment type="caution">
    <text evidence="12">The sequence shown here is derived from an EMBL/GenBank/DDBJ whole genome shotgun (WGS) entry which is preliminary data.</text>
</comment>
<keyword evidence="13" id="KW-1185">Reference proteome</keyword>
<dbReference type="EC" id="2.4.1.18" evidence="10"/>
<dbReference type="Gene3D" id="2.60.40.1180">
    <property type="entry name" value="Golgi alpha-mannosidase II"/>
    <property type="match status" value="1"/>
</dbReference>
<name>A0ABS2K320_9GAMM</name>
<dbReference type="NCBIfam" id="NF003811">
    <property type="entry name" value="PRK05402.1"/>
    <property type="match status" value="1"/>
</dbReference>
<evidence type="ECO:0000313" key="12">
    <source>
        <dbReference type="EMBL" id="MBM7125065.1"/>
    </source>
</evidence>
<dbReference type="Pfam" id="PF02922">
    <property type="entry name" value="CBM_48"/>
    <property type="match status" value="1"/>
</dbReference>
<feature type="active site" description="Nucleophile" evidence="10">
    <location>
        <position position="418"/>
    </location>
</feature>
<organism evidence="12 13">
    <name type="scientific">Dyella flava</name>
    <dbReference type="NCBI Taxonomy" id="1920170"/>
    <lineage>
        <taxon>Bacteria</taxon>
        <taxon>Pseudomonadati</taxon>
        <taxon>Pseudomonadota</taxon>
        <taxon>Gammaproteobacteria</taxon>
        <taxon>Lysobacterales</taxon>
        <taxon>Rhodanobacteraceae</taxon>
        <taxon>Dyella</taxon>
    </lineage>
</organism>
<dbReference type="InterPro" id="IPR014756">
    <property type="entry name" value="Ig_E-set"/>
</dbReference>
<dbReference type="Gene3D" id="2.60.40.10">
    <property type="entry name" value="Immunoglobulins"/>
    <property type="match status" value="2"/>
</dbReference>
<evidence type="ECO:0000259" key="11">
    <source>
        <dbReference type="SMART" id="SM00642"/>
    </source>
</evidence>
<dbReference type="HAMAP" id="MF_00685">
    <property type="entry name" value="GlgB"/>
    <property type="match status" value="1"/>
</dbReference>
<dbReference type="CDD" id="cd02855">
    <property type="entry name" value="E_set_GBE_prok_N"/>
    <property type="match status" value="1"/>
</dbReference>
<dbReference type="InterPro" id="IPR017853">
    <property type="entry name" value="GH"/>
</dbReference>
<evidence type="ECO:0000256" key="6">
    <source>
        <dbReference type="ARBA" id="ARBA00022676"/>
    </source>
</evidence>
<dbReference type="GO" id="GO:0003844">
    <property type="term" value="F:1,4-alpha-glucan branching enzyme activity"/>
    <property type="evidence" value="ECO:0007669"/>
    <property type="project" value="UniProtKB-EC"/>
</dbReference>
<dbReference type="SUPFAM" id="SSF51011">
    <property type="entry name" value="Glycosyl hydrolase domain"/>
    <property type="match status" value="1"/>
</dbReference>
<feature type="active site" description="Proton donor" evidence="10">
    <location>
        <position position="471"/>
    </location>
</feature>
<keyword evidence="9 10" id="KW-0119">Carbohydrate metabolism</keyword>
<dbReference type="PANTHER" id="PTHR43651">
    <property type="entry name" value="1,4-ALPHA-GLUCAN-BRANCHING ENZYME"/>
    <property type="match status" value="1"/>
</dbReference>
<evidence type="ECO:0000256" key="5">
    <source>
        <dbReference type="ARBA" id="ARBA00022600"/>
    </source>
</evidence>
<comment type="pathway">
    <text evidence="3 10">Glycan biosynthesis; glycogen biosynthesis.</text>
</comment>
<dbReference type="InterPro" id="IPR037439">
    <property type="entry name" value="Branching_enzy"/>
</dbReference>
<evidence type="ECO:0000256" key="10">
    <source>
        <dbReference type="HAMAP-Rule" id="MF_00685"/>
    </source>
</evidence>
<keyword evidence="5 10" id="KW-0321">Glycogen metabolism</keyword>
<dbReference type="InterPro" id="IPR044143">
    <property type="entry name" value="GlgB_N_E_set_prok"/>
</dbReference>
<dbReference type="InterPro" id="IPR006407">
    <property type="entry name" value="GlgB"/>
</dbReference>
<evidence type="ECO:0000256" key="2">
    <source>
        <dbReference type="ARBA" id="ARBA00002953"/>
    </source>
</evidence>
<evidence type="ECO:0000256" key="4">
    <source>
        <dbReference type="ARBA" id="ARBA00009000"/>
    </source>
</evidence>
<dbReference type="InterPro" id="IPR013780">
    <property type="entry name" value="Glyco_hydro_b"/>
</dbReference>
<feature type="domain" description="Glycosyl hydrolase family 13 catalytic" evidence="11">
    <location>
        <begin position="261"/>
        <end position="607"/>
    </location>
</feature>
<comment type="catalytic activity">
    <reaction evidence="1 10">
        <text>Transfers a segment of a (1-&gt;4)-alpha-D-glucan chain to a primary hydroxy group in a similar glucan chain.</text>
        <dbReference type="EC" id="2.4.1.18"/>
    </reaction>
</comment>
<sequence length="742" mass="83600">MRFASDNTLAPASRQGHLPADVLAALEHGRCEAPFEWLGLHEYQGRWQIAVIAHGALSVEVVVEGSEQAVTVPRVGGGVYLITLAAKPASYRLHLRWPHGWETIADPYAFEPLLEEEALLAFNLGELRKPVDLLGAQPKVVDGIEGVHFSVWAPHARRVSVVGNFNRWDGRRHPMYRHRDAGIWEIFIPHIEAGDVYKFELLDQHGHLLPLKADPYAKQTECPPASASMVASPLWHAWHDASWMAHRKAMHAATAPLTIYEVHATSWRRDAEGGRLDWDALAEQLIPYVQAQSFTHIEFLPVNEYPFGGSWGYQPTAMYAPTARMGEPDAFARFVDSCHVAGIGVILDWVSGHFPADEHGLRMFDGTALYEHGDPREGFHQDWKTLIYNYGKPQVRQYLMGSALAWLDRFHIDGLRVDAVASMLYRDYSRAEGEWIPNAHGGRENLEAIAFLRDLNSLIAREHPGVMVIAEESTAWPGVTNTPEDGGLGFSFKWNMGWMHDCLRYIQHDPLYRRYHHDDLTFGLIYAYSEKFVLPLSHDEVVHGKGSLISRMPGDRWQQFANLRAFFGFMWAHPGKKLLFMGGEFAQRNEWQHDRSLDWHLLEDPLHLGVQRLVGDLNRLLYEEPALHRCDHASAGFAWMVGDDSHASVYAFLRYGGEGAAPILVVCNFTPQVRSDYRIGVPEAGAWREVCNTDSSYYGGSNVGNAGEVHTDEMPCRGHRFSLNLRLPPLATLILRAEGSPA</sequence>
<dbReference type="Pfam" id="PF22019">
    <property type="entry name" value="GlgB_N"/>
    <property type="match status" value="1"/>
</dbReference>
<evidence type="ECO:0000256" key="1">
    <source>
        <dbReference type="ARBA" id="ARBA00000826"/>
    </source>
</evidence>
<comment type="subunit">
    <text evidence="10">Monomer.</text>
</comment>
<comment type="similarity">
    <text evidence="4 10">Belongs to the glycosyl hydrolase 13 family. GlgB subfamily.</text>
</comment>
<dbReference type="NCBIfam" id="TIGR01515">
    <property type="entry name" value="branching_enzym"/>
    <property type="match status" value="1"/>
</dbReference>
<dbReference type="EMBL" id="JADIKE010000031">
    <property type="protein sequence ID" value="MBM7125065.1"/>
    <property type="molecule type" value="Genomic_DNA"/>
</dbReference>
<dbReference type="SUPFAM" id="SSF51445">
    <property type="entry name" value="(Trans)glycosidases"/>
    <property type="match status" value="1"/>
</dbReference>
<keyword evidence="8 10" id="KW-0320">Glycogen biosynthesis</keyword>
<dbReference type="SMART" id="SM00642">
    <property type="entry name" value="Aamy"/>
    <property type="match status" value="1"/>
</dbReference>
<dbReference type="InterPro" id="IPR004193">
    <property type="entry name" value="Glyco_hydro_13_N"/>
</dbReference>
<protein>
    <recommendedName>
        <fullName evidence="10">1,4-alpha-glucan branching enzyme GlgB</fullName>
        <ecNumber evidence="10">2.4.1.18</ecNumber>
    </recommendedName>
    <alternativeName>
        <fullName evidence="10">1,4-alpha-D-glucan:1,4-alpha-D-glucan 6-glucosyl-transferase</fullName>
    </alternativeName>
    <alternativeName>
        <fullName evidence="10">Alpha-(1-&gt;4)-glucan branching enzyme</fullName>
    </alternativeName>
    <alternativeName>
        <fullName evidence="10">Glycogen branching enzyme</fullName>
        <shortName evidence="10">BE</shortName>
    </alternativeName>
</protein>
<dbReference type="Gene3D" id="3.20.20.80">
    <property type="entry name" value="Glycosidases"/>
    <property type="match status" value="1"/>
</dbReference>
<evidence type="ECO:0000256" key="8">
    <source>
        <dbReference type="ARBA" id="ARBA00023056"/>
    </source>
</evidence>
<dbReference type="InterPro" id="IPR006047">
    <property type="entry name" value="GH13_cat_dom"/>
</dbReference>
<evidence type="ECO:0000256" key="3">
    <source>
        <dbReference type="ARBA" id="ARBA00004964"/>
    </source>
</evidence>
<dbReference type="Proteomes" id="UP001430149">
    <property type="component" value="Unassembled WGS sequence"/>
</dbReference>
<dbReference type="InterPro" id="IPR054169">
    <property type="entry name" value="GlgB_N"/>
</dbReference>
<dbReference type="CDD" id="cd11322">
    <property type="entry name" value="AmyAc_Glg_BE"/>
    <property type="match status" value="1"/>
</dbReference>
<accession>A0ABS2K320</accession>
<evidence type="ECO:0000256" key="7">
    <source>
        <dbReference type="ARBA" id="ARBA00022679"/>
    </source>
</evidence>
<dbReference type="InterPro" id="IPR013783">
    <property type="entry name" value="Ig-like_fold"/>
</dbReference>
<dbReference type="PIRSF" id="PIRSF000463">
    <property type="entry name" value="GlgB"/>
    <property type="match status" value="1"/>
</dbReference>
<reference evidence="12" key="1">
    <citation type="submission" date="2020-10" db="EMBL/GenBank/DDBJ databases">
        <title>Phylogeny of dyella-like bacteria.</title>
        <authorList>
            <person name="Fu J."/>
        </authorList>
    </citation>
    <scope>NUCLEOTIDE SEQUENCE</scope>
    <source>
        <strain evidence="12">DHOC52</strain>
    </source>
</reference>
<dbReference type="InterPro" id="IPR006048">
    <property type="entry name" value="A-amylase/branching_C"/>
</dbReference>
<keyword evidence="7 10" id="KW-0808">Transferase</keyword>
<dbReference type="Pfam" id="PF02806">
    <property type="entry name" value="Alpha-amylase_C"/>
    <property type="match status" value="1"/>
</dbReference>
<proteinExistence type="inferred from homology"/>
<evidence type="ECO:0000313" key="13">
    <source>
        <dbReference type="Proteomes" id="UP001430149"/>
    </source>
</evidence>
<comment type="function">
    <text evidence="2 10">Catalyzes the formation of the alpha-1,6-glucosidic linkages in glycogen by scission of a 1,4-alpha-linked oligosaccharide from growing alpha-1,4-glucan chains and the subsequent attachment of the oligosaccharide to the alpha-1,6 position.</text>
</comment>
<gene>
    <name evidence="10 12" type="primary">glgB</name>
    <name evidence="12" type="ORF">ISP19_06685</name>
</gene>
<evidence type="ECO:0000256" key="9">
    <source>
        <dbReference type="ARBA" id="ARBA00023277"/>
    </source>
</evidence>
<dbReference type="SUPFAM" id="SSF81296">
    <property type="entry name" value="E set domains"/>
    <property type="match status" value="2"/>
</dbReference>
<keyword evidence="6 10" id="KW-0328">Glycosyltransferase</keyword>